<name>A0ABS8S0G9_DATST</name>
<sequence length="254" mass="28516">MAPQNVQTIALSFPVKGDIAEPCLVFMSATLAPPPAWNMFRQHGLALRTCLFDQLGNKNTPFSFLLLLNYNVCDTSMLNGFGPNSVDEGPLLGLHQLMEEKPVCSALLQTSWQFDEVRTEADGVLLERKGKKTFHNESTFVPYTINHSLFVHLRSLSTSPENTCKTCCTRRSKFEKWFAVRHNFPSNMTERQISVSRQKNAAPMKRIYKLEMSANGMNTNSDEIYDSVVLLKEDNATGCISKKHLVPATIAHSN</sequence>
<evidence type="ECO:0000313" key="1">
    <source>
        <dbReference type="EMBL" id="MCD7452596.1"/>
    </source>
</evidence>
<reference evidence="1 2" key="1">
    <citation type="journal article" date="2021" name="BMC Genomics">
        <title>Datura genome reveals duplications of psychoactive alkaloid biosynthetic genes and high mutation rate following tissue culture.</title>
        <authorList>
            <person name="Rajewski A."/>
            <person name="Carter-House D."/>
            <person name="Stajich J."/>
            <person name="Litt A."/>
        </authorList>
    </citation>
    <scope>NUCLEOTIDE SEQUENCE [LARGE SCALE GENOMIC DNA]</scope>
    <source>
        <strain evidence="1">AR-01</strain>
    </source>
</reference>
<evidence type="ECO:0000313" key="2">
    <source>
        <dbReference type="Proteomes" id="UP000823775"/>
    </source>
</evidence>
<protein>
    <submittedName>
        <fullName evidence="1">Uncharacterized protein</fullName>
    </submittedName>
</protein>
<proteinExistence type="predicted"/>
<dbReference type="EMBL" id="JACEIK010000217">
    <property type="protein sequence ID" value="MCD7452596.1"/>
    <property type="molecule type" value="Genomic_DNA"/>
</dbReference>
<gene>
    <name evidence="1" type="ORF">HAX54_017574</name>
</gene>
<comment type="caution">
    <text evidence="1">The sequence shown here is derived from an EMBL/GenBank/DDBJ whole genome shotgun (WGS) entry which is preliminary data.</text>
</comment>
<keyword evidence="2" id="KW-1185">Reference proteome</keyword>
<organism evidence="1 2">
    <name type="scientific">Datura stramonium</name>
    <name type="common">Jimsonweed</name>
    <name type="synonym">Common thornapple</name>
    <dbReference type="NCBI Taxonomy" id="4076"/>
    <lineage>
        <taxon>Eukaryota</taxon>
        <taxon>Viridiplantae</taxon>
        <taxon>Streptophyta</taxon>
        <taxon>Embryophyta</taxon>
        <taxon>Tracheophyta</taxon>
        <taxon>Spermatophyta</taxon>
        <taxon>Magnoliopsida</taxon>
        <taxon>eudicotyledons</taxon>
        <taxon>Gunneridae</taxon>
        <taxon>Pentapetalae</taxon>
        <taxon>asterids</taxon>
        <taxon>lamiids</taxon>
        <taxon>Solanales</taxon>
        <taxon>Solanaceae</taxon>
        <taxon>Solanoideae</taxon>
        <taxon>Datureae</taxon>
        <taxon>Datura</taxon>
    </lineage>
</organism>
<accession>A0ABS8S0G9</accession>
<dbReference type="Proteomes" id="UP000823775">
    <property type="component" value="Unassembled WGS sequence"/>
</dbReference>